<sequence length="507" mass="55900">MKTHDFRKSVLLAALMLATGPVAHAQLAKDIMKRAKNATTTRTTMAADRAINKGLDKVFEEGENPGQATNANALQNASEKSAAAVTNGNIYYVNLERGSARAEGTLEAPMKDIQKAIDKAADGDLIRIAQGNYLGNLDRGWIEIKGKYVSLEGGWNDDFSERNPVKYITRIQPTVAQRGTIGQGLLMIDATAKRNAQIIIDGIFFDLGLVHEYAKADPTDARFGCPEGCETGRIMPVGNPPNKTIRLIGGKMAGKLVIRNCMFLNASFNGIIMTNMGGDWEIYNNVFVANLYASCEINGGLNQNTGAHQSTVDFHHNTVLFSWPTTKEMESMGYGYRFKNSVDHNVHHNIFGCNNYGALDGGWDDSNLPADKRKICSAYDNLFFMNKGDFVMAGTSGGKWLYVPGKRFDEVEMLTKYENNRELPSTSNFKDKIDQPYLKGYASLEIITTESYDPNSAANLYREAHGLNKQGTMTTRVSMFGNRYNFDKAVQLFGAEPEYGAQLPTGN</sequence>
<reference evidence="2" key="1">
    <citation type="submission" date="2020-10" db="EMBL/GenBank/DDBJ databases">
        <authorList>
            <person name="Gilroy R."/>
        </authorList>
    </citation>
    <scope>NUCLEOTIDE SEQUENCE</scope>
    <source>
        <strain evidence="2">G3-3990</strain>
    </source>
</reference>
<dbReference type="SUPFAM" id="SSF51126">
    <property type="entry name" value="Pectin lyase-like"/>
    <property type="match status" value="1"/>
</dbReference>
<comment type="caution">
    <text evidence="2">The sequence shown here is derived from an EMBL/GenBank/DDBJ whole genome shotgun (WGS) entry which is preliminary data.</text>
</comment>
<dbReference type="AlphaFoldDB" id="A0A9D9HRS6"/>
<dbReference type="Gene3D" id="2.160.20.10">
    <property type="entry name" value="Single-stranded right-handed beta-helix, Pectin lyase-like"/>
    <property type="match status" value="1"/>
</dbReference>
<name>A0A9D9HRS6_9BACT</name>
<evidence type="ECO:0000256" key="1">
    <source>
        <dbReference type="SAM" id="SignalP"/>
    </source>
</evidence>
<dbReference type="EMBL" id="JADIMG010000017">
    <property type="protein sequence ID" value="MBO8459052.1"/>
    <property type="molecule type" value="Genomic_DNA"/>
</dbReference>
<keyword evidence="1" id="KW-0732">Signal</keyword>
<dbReference type="InterPro" id="IPR012334">
    <property type="entry name" value="Pectin_lyas_fold"/>
</dbReference>
<feature type="signal peptide" evidence="1">
    <location>
        <begin position="1"/>
        <end position="25"/>
    </location>
</feature>
<dbReference type="InterPro" id="IPR011050">
    <property type="entry name" value="Pectin_lyase_fold/virulence"/>
</dbReference>
<evidence type="ECO:0008006" key="4">
    <source>
        <dbReference type="Google" id="ProtNLM"/>
    </source>
</evidence>
<accession>A0A9D9HRS6</accession>
<reference evidence="2" key="2">
    <citation type="journal article" date="2021" name="PeerJ">
        <title>Extensive microbial diversity within the chicken gut microbiome revealed by metagenomics and culture.</title>
        <authorList>
            <person name="Gilroy R."/>
            <person name="Ravi A."/>
            <person name="Getino M."/>
            <person name="Pursley I."/>
            <person name="Horton D.L."/>
            <person name="Alikhan N.F."/>
            <person name="Baker D."/>
            <person name="Gharbi K."/>
            <person name="Hall N."/>
            <person name="Watson M."/>
            <person name="Adriaenssens E.M."/>
            <person name="Foster-Nyarko E."/>
            <person name="Jarju S."/>
            <person name="Secka A."/>
            <person name="Antonio M."/>
            <person name="Oren A."/>
            <person name="Chaudhuri R.R."/>
            <person name="La Ragione R."/>
            <person name="Hildebrand F."/>
            <person name="Pallen M.J."/>
        </authorList>
    </citation>
    <scope>NUCLEOTIDE SEQUENCE</scope>
    <source>
        <strain evidence="2">G3-3990</strain>
    </source>
</reference>
<evidence type="ECO:0000313" key="2">
    <source>
        <dbReference type="EMBL" id="MBO8459052.1"/>
    </source>
</evidence>
<dbReference type="Proteomes" id="UP000823641">
    <property type="component" value="Unassembled WGS sequence"/>
</dbReference>
<organism evidence="2 3">
    <name type="scientific">Candidatus Gallipaludibacter merdavium</name>
    <dbReference type="NCBI Taxonomy" id="2840839"/>
    <lineage>
        <taxon>Bacteria</taxon>
        <taxon>Pseudomonadati</taxon>
        <taxon>Bacteroidota</taxon>
        <taxon>Bacteroidia</taxon>
        <taxon>Bacteroidales</taxon>
        <taxon>Candidatus Gallipaludibacter</taxon>
    </lineage>
</organism>
<feature type="chain" id="PRO_5038658633" description="Right handed beta helix domain-containing protein" evidence="1">
    <location>
        <begin position="26"/>
        <end position="507"/>
    </location>
</feature>
<protein>
    <recommendedName>
        <fullName evidence="4">Right handed beta helix domain-containing protein</fullName>
    </recommendedName>
</protein>
<gene>
    <name evidence="2" type="ORF">IAA73_01775</name>
</gene>
<proteinExistence type="predicted"/>
<evidence type="ECO:0000313" key="3">
    <source>
        <dbReference type="Proteomes" id="UP000823641"/>
    </source>
</evidence>